<keyword evidence="1" id="KW-0732">Signal</keyword>
<evidence type="ECO:0000256" key="1">
    <source>
        <dbReference type="SAM" id="SignalP"/>
    </source>
</evidence>
<dbReference type="InterPro" id="IPR037176">
    <property type="entry name" value="Osmotin/thaumatin-like_sf"/>
</dbReference>
<dbReference type="EMBL" id="CDHN01000005">
    <property type="protein sequence ID" value="CEJ93526.1"/>
    <property type="molecule type" value="Genomic_DNA"/>
</dbReference>
<protein>
    <recommendedName>
        <fullName evidence="4">Thaumatin-like protein</fullName>
    </recommendedName>
</protein>
<name>A0A0A1T8S9_9HYPO</name>
<organism evidence="2 3">
    <name type="scientific">[Torrubiella] hemipterigena</name>
    <dbReference type="NCBI Taxonomy" id="1531966"/>
    <lineage>
        <taxon>Eukaryota</taxon>
        <taxon>Fungi</taxon>
        <taxon>Dikarya</taxon>
        <taxon>Ascomycota</taxon>
        <taxon>Pezizomycotina</taxon>
        <taxon>Sordariomycetes</taxon>
        <taxon>Hypocreomycetidae</taxon>
        <taxon>Hypocreales</taxon>
        <taxon>Clavicipitaceae</taxon>
        <taxon>Clavicipitaceae incertae sedis</taxon>
        <taxon>'Torrubiella' clade</taxon>
    </lineage>
</organism>
<feature type="signal peptide" evidence="1">
    <location>
        <begin position="1"/>
        <end position="20"/>
    </location>
</feature>
<dbReference type="HOGENOM" id="CLU_1284079_0_0_1"/>
<dbReference type="AlphaFoldDB" id="A0A0A1T8S9"/>
<gene>
    <name evidence="2" type="ORF">VHEMI09107</name>
</gene>
<keyword evidence="3" id="KW-1185">Reference proteome</keyword>
<dbReference type="Proteomes" id="UP000039046">
    <property type="component" value="Unassembled WGS sequence"/>
</dbReference>
<proteinExistence type="predicted"/>
<evidence type="ECO:0000313" key="3">
    <source>
        <dbReference type="Proteomes" id="UP000039046"/>
    </source>
</evidence>
<dbReference type="OrthoDB" id="430315at2759"/>
<sequence length="215" mass="22667">MNRSFLNLLLAASAAVFTIAQPVDVQTTTVVDTPATTAPPHEARVAKQMTVKIVNNYGADIRTFHTGDFAVGKPGVGVISKGQMAHLNNMGDESLIEGSFVDQGNGFVGDVNISFVDGFSVPIICSCDANGLTTGCSKDLNKIAKCPAPNGQGSCKNPQRFNINAKSPTPYFAPCHAVGGAYTFPADDLSNNLNAKCPQEQYTCCVGTNCKKFPN</sequence>
<evidence type="ECO:0008006" key="4">
    <source>
        <dbReference type="Google" id="ProtNLM"/>
    </source>
</evidence>
<feature type="chain" id="PRO_5001979428" description="Thaumatin-like protein" evidence="1">
    <location>
        <begin position="21"/>
        <end position="215"/>
    </location>
</feature>
<dbReference type="SUPFAM" id="SSF49870">
    <property type="entry name" value="Osmotin, thaumatin-like protein"/>
    <property type="match status" value="1"/>
</dbReference>
<accession>A0A0A1T8S9</accession>
<evidence type="ECO:0000313" key="2">
    <source>
        <dbReference type="EMBL" id="CEJ93526.1"/>
    </source>
</evidence>
<reference evidence="2 3" key="1">
    <citation type="journal article" date="2015" name="Genome Announc.">
        <title>Draft Genome Sequence and Gene Annotation of the Entomopathogenic Fungus Verticillium hemipterigenum.</title>
        <authorList>
            <person name="Horn F."/>
            <person name="Habel A."/>
            <person name="Scharf D.H."/>
            <person name="Dworschak J."/>
            <person name="Brakhage A.A."/>
            <person name="Guthke R."/>
            <person name="Hertweck C."/>
            <person name="Linde J."/>
        </authorList>
    </citation>
    <scope>NUCLEOTIDE SEQUENCE [LARGE SCALE GENOMIC DNA]</scope>
</reference>